<accession>A0ABQ5CRC8</accession>
<sequence length="258" mass="28676">MVPRAVLMKFGLVSVNTARQVNAAHSKTTMNPAKPMSYLSKTARSTVKRPIHKNTAFKNSNFNQRVNTVKDKNVNTFRPKAIVNAARPKIVVNVVKGNNVNDIQVSDGLGPQKNPIFLTNVHGNPQIDLQDKGVIDSGCSRHMTWKMSYLTDYKEIDGGYVAFGSNPKGGKIIGRVPRKNNMYSVDLNNIVLKGGLTCRFVKATSDESELWHRRLGHINFKTMNKLVKGDLVRGLPSKLFENNQTCVACQMGKQHRAS</sequence>
<gene>
    <name evidence="2" type="ORF">Tco_0908758</name>
</gene>
<evidence type="ECO:0000313" key="2">
    <source>
        <dbReference type="EMBL" id="GJT28483.1"/>
    </source>
</evidence>
<name>A0ABQ5CRC8_9ASTR</name>
<comment type="caution">
    <text evidence="2">The sequence shown here is derived from an EMBL/GenBank/DDBJ whole genome shotgun (WGS) entry which is preliminary data.</text>
</comment>
<keyword evidence="3" id="KW-1185">Reference proteome</keyword>
<evidence type="ECO:0000313" key="3">
    <source>
        <dbReference type="Proteomes" id="UP001151760"/>
    </source>
</evidence>
<proteinExistence type="predicted"/>
<dbReference type="EMBL" id="BQNB010014464">
    <property type="protein sequence ID" value="GJT28483.1"/>
    <property type="molecule type" value="Genomic_DNA"/>
</dbReference>
<reference evidence="2" key="2">
    <citation type="submission" date="2022-01" db="EMBL/GenBank/DDBJ databases">
        <authorList>
            <person name="Yamashiro T."/>
            <person name="Shiraishi A."/>
            <person name="Satake H."/>
            <person name="Nakayama K."/>
        </authorList>
    </citation>
    <scope>NUCLEOTIDE SEQUENCE</scope>
</reference>
<reference evidence="2" key="1">
    <citation type="journal article" date="2022" name="Int. J. Mol. Sci.">
        <title>Draft Genome of Tanacetum Coccineum: Genomic Comparison of Closely Related Tanacetum-Family Plants.</title>
        <authorList>
            <person name="Yamashiro T."/>
            <person name="Shiraishi A."/>
            <person name="Nakayama K."/>
            <person name="Satake H."/>
        </authorList>
    </citation>
    <scope>NUCLEOTIDE SEQUENCE</scope>
</reference>
<feature type="domain" description="GAG-pre-integrase" evidence="1">
    <location>
        <begin position="181"/>
        <end position="254"/>
    </location>
</feature>
<dbReference type="InterPro" id="IPR025724">
    <property type="entry name" value="GAG-pre-integrase_dom"/>
</dbReference>
<feature type="non-terminal residue" evidence="2">
    <location>
        <position position="258"/>
    </location>
</feature>
<dbReference type="Pfam" id="PF13976">
    <property type="entry name" value="gag_pre-integrs"/>
    <property type="match status" value="1"/>
</dbReference>
<organism evidence="2 3">
    <name type="scientific">Tanacetum coccineum</name>
    <dbReference type="NCBI Taxonomy" id="301880"/>
    <lineage>
        <taxon>Eukaryota</taxon>
        <taxon>Viridiplantae</taxon>
        <taxon>Streptophyta</taxon>
        <taxon>Embryophyta</taxon>
        <taxon>Tracheophyta</taxon>
        <taxon>Spermatophyta</taxon>
        <taxon>Magnoliopsida</taxon>
        <taxon>eudicotyledons</taxon>
        <taxon>Gunneridae</taxon>
        <taxon>Pentapetalae</taxon>
        <taxon>asterids</taxon>
        <taxon>campanulids</taxon>
        <taxon>Asterales</taxon>
        <taxon>Asteraceae</taxon>
        <taxon>Asteroideae</taxon>
        <taxon>Anthemideae</taxon>
        <taxon>Anthemidinae</taxon>
        <taxon>Tanacetum</taxon>
    </lineage>
</organism>
<evidence type="ECO:0000259" key="1">
    <source>
        <dbReference type="Pfam" id="PF13976"/>
    </source>
</evidence>
<protein>
    <submittedName>
        <fullName evidence="2">Ribonuclease H-like domain-containing protein</fullName>
    </submittedName>
</protein>
<dbReference type="Proteomes" id="UP001151760">
    <property type="component" value="Unassembled WGS sequence"/>
</dbReference>